<gene>
    <name evidence="1" type="ORF">SCLCIDRAFT_791076</name>
</gene>
<evidence type="ECO:0000313" key="2">
    <source>
        <dbReference type="Proteomes" id="UP000053989"/>
    </source>
</evidence>
<dbReference type="STRING" id="1036808.A0A0C3E3Z6"/>
<organism evidence="1 2">
    <name type="scientific">Scleroderma citrinum Foug A</name>
    <dbReference type="NCBI Taxonomy" id="1036808"/>
    <lineage>
        <taxon>Eukaryota</taxon>
        <taxon>Fungi</taxon>
        <taxon>Dikarya</taxon>
        <taxon>Basidiomycota</taxon>
        <taxon>Agaricomycotina</taxon>
        <taxon>Agaricomycetes</taxon>
        <taxon>Agaricomycetidae</taxon>
        <taxon>Boletales</taxon>
        <taxon>Sclerodermatineae</taxon>
        <taxon>Sclerodermataceae</taxon>
        <taxon>Scleroderma</taxon>
    </lineage>
</organism>
<dbReference type="SUPFAM" id="SSF52047">
    <property type="entry name" value="RNI-like"/>
    <property type="match status" value="1"/>
</dbReference>
<accession>A0A0C3E3Z6</accession>
<dbReference type="InterPro" id="IPR032675">
    <property type="entry name" value="LRR_dom_sf"/>
</dbReference>
<name>A0A0C3E3Z6_9AGAM</name>
<evidence type="ECO:0000313" key="1">
    <source>
        <dbReference type="EMBL" id="KIM62751.1"/>
    </source>
</evidence>
<dbReference type="EMBL" id="KN822040">
    <property type="protein sequence ID" value="KIM62751.1"/>
    <property type="molecule type" value="Genomic_DNA"/>
</dbReference>
<sequence>MPGRFKDLTELSFDGGRFQRDFELVHIQSLRQLKKLSLEATRVGNEAVFLLVSLKENLETLHLSFNPKIDDDAIPAIILLKELAFLSIYGTSIGMPGLRKLTQAIVEEGRTPAVEIPEICEKYIDNLDRQYLRYPEPPLVVDPSICLTLSESALKRNLKAHASVNPSIIASGTREEMVERLMKILEMRKLDHLVCSLFTEIKEDDT</sequence>
<protein>
    <submittedName>
        <fullName evidence="1">Uncharacterized protein</fullName>
    </submittedName>
</protein>
<dbReference type="OrthoDB" id="120976at2759"/>
<reference evidence="1 2" key="1">
    <citation type="submission" date="2014-04" db="EMBL/GenBank/DDBJ databases">
        <authorList>
            <consortium name="DOE Joint Genome Institute"/>
            <person name="Kuo A."/>
            <person name="Kohler A."/>
            <person name="Nagy L.G."/>
            <person name="Floudas D."/>
            <person name="Copeland A."/>
            <person name="Barry K.W."/>
            <person name="Cichocki N."/>
            <person name="Veneault-Fourrey C."/>
            <person name="LaButti K."/>
            <person name="Lindquist E.A."/>
            <person name="Lipzen A."/>
            <person name="Lundell T."/>
            <person name="Morin E."/>
            <person name="Murat C."/>
            <person name="Sun H."/>
            <person name="Tunlid A."/>
            <person name="Henrissat B."/>
            <person name="Grigoriev I.V."/>
            <person name="Hibbett D.S."/>
            <person name="Martin F."/>
            <person name="Nordberg H.P."/>
            <person name="Cantor M.N."/>
            <person name="Hua S.X."/>
        </authorList>
    </citation>
    <scope>NUCLEOTIDE SEQUENCE [LARGE SCALE GENOMIC DNA]</scope>
    <source>
        <strain evidence="1 2">Foug A</strain>
    </source>
</reference>
<keyword evidence="2" id="KW-1185">Reference proteome</keyword>
<dbReference type="AlphaFoldDB" id="A0A0C3E3Z6"/>
<reference evidence="2" key="2">
    <citation type="submission" date="2015-01" db="EMBL/GenBank/DDBJ databases">
        <title>Evolutionary Origins and Diversification of the Mycorrhizal Mutualists.</title>
        <authorList>
            <consortium name="DOE Joint Genome Institute"/>
            <consortium name="Mycorrhizal Genomics Consortium"/>
            <person name="Kohler A."/>
            <person name="Kuo A."/>
            <person name="Nagy L.G."/>
            <person name="Floudas D."/>
            <person name="Copeland A."/>
            <person name="Barry K.W."/>
            <person name="Cichocki N."/>
            <person name="Veneault-Fourrey C."/>
            <person name="LaButti K."/>
            <person name="Lindquist E.A."/>
            <person name="Lipzen A."/>
            <person name="Lundell T."/>
            <person name="Morin E."/>
            <person name="Murat C."/>
            <person name="Riley R."/>
            <person name="Ohm R."/>
            <person name="Sun H."/>
            <person name="Tunlid A."/>
            <person name="Henrissat B."/>
            <person name="Grigoriev I.V."/>
            <person name="Hibbett D.S."/>
            <person name="Martin F."/>
        </authorList>
    </citation>
    <scope>NUCLEOTIDE SEQUENCE [LARGE SCALE GENOMIC DNA]</scope>
    <source>
        <strain evidence="2">Foug A</strain>
    </source>
</reference>
<dbReference type="Gene3D" id="3.80.10.10">
    <property type="entry name" value="Ribonuclease Inhibitor"/>
    <property type="match status" value="1"/>
</dbReference>
<proteinExistence type="predicted"/>
<dbReference type="HOGENOM" id="CLU_079428_0_0_1"/>
<dbReference type="InParanoid" id="A0A0C3E3Z6"/>
<dbReference type="Proteomes" id="UP000053989">
    <property type="component" value="Unassembled WGS sequence"/>
</dbReference>